<name>A0A7Z2VU78_9BURK</name>
<feature type="region of interest" description="Disordered" evidence="4">
    <location>
        <begin position="1"/>
        <end position="23"/>
    </location>
</feature>
<dbReference type="AlphaFoldDB" id="A0A7Z2VU78"/>
<dbReference type="GO" id="GO:0008171">
    <property type="term" value="F:O-methyltransferase activity"/>
    <property type="evidence" value="ECO:0007669"/>
    <property type="project" value="InterPro"/>
</dbReference>
<dbReference type="PANTHER" id="PTHR43167:SF1">
    <property type="entry name" value="PUTATIVE (AFU_ORTHOLOGUE AFUA_6G01830)-RELATED"/>
    <property type="match status" value="1"/>
</dbReference>
<proteinExistence type="predicted"/>
<reference evidence="5 6" key="1">
    <citation type="submission" date="2020-04" db="EMBL/GenBank/DDBJ databases">
        <title>Genome sequencing of novel species.</title>
        <authorList>
            <person name="Heo J."/>
            <person name="Kim S.-J."/>
            <person name="Kim J.-S."/>
            <person name="Hong S.-B."/>
            <person name="Kwon S.-W."/>
        </authorList>
    </citation>
    <scope>NUCLEOTIDE SEQUENCE [LARGE SCALE GENOMIC DNA]</scope>
    <source>
        <strain evidence="5 6">GN2-R2</strain>
    </source>
</reference>
<dbReference type="Proteomes" id="UP000502415">
    <property type="component" value="Chromosome"/>
</dbReference>
<evidence type="ECO:0000256" key="2">
    <source>
        <dbReference type="ARBA" id="ARBA00022679"/>
    </source>
</evidence>
<dbReference type="CDD" id="cd02440">
    <property type="entry name" value="AdoMet_MTases"/>
    <property type="match status" value="1"/>
</dbReference>
<dbReference type="InterPro" id="IPR002935">
    <property type="entry name" value="SAM_O-MeTrfase"/>
</dbReference>
<dbReference type="PANTHER" id="PTHR43167">
    <property type="entry name" value="PUTATIVE (AFU_ORTHOLOGUE AFUA_6G01830)-RELATED"/>
    <property type="match status" value="1"/>
</dbReference>
<dbReference type="SUPFAM" id="SSF53335">
    <property type="entry name" value="S-adenosyl-L-methionine-dependent methyltransferases"/>
    <property type="match status" value="1"/>
</dbReference>
<keyword evidence="1 5" id="KW-0489">Methyltransferase</keyword>
<evidence type="ECO:0000313" key="6">
    <source>
        <dbReference type="Proteomes" id="UP000502415"/>
    </source>
</evidence>
<protein>
    <submittedName>
        <fullName evidence="5">O-methyltransferase</fullName>
    </submittedName>
</protein>
<gene>
    <name evidence="5" type="ORF">HH212_05675</name>
</gene>
<dbReference type="InterPro" id="IPR029063">
    <property type="entry name" value="SAM-dependent_MTases_sf"/>
</dbReference>
<organism evidence="5 6">
    <name type="scientific">Massilia forsythiae</name>
    <dbReference type="NCBI Taxonomy" id="2728020"/>
    <lineage>
        <taxon>Bacteria</taxon>
        <taxon>Pseudomonadati</taxon>
        <taxon>Pseudomonadota</taxon>
        <taxon>Betaproteobacteria</taxon>
        <taxon>Burkholderiales</taxon>
        <taxon>Oxalobacteraceae</taxon>
        <taxon>Telluria group</taxon>
        <taxon>Massilia</taxon>
    </lineage>
</organism>
<evidence type="ECO:0000256" key="3">
    <source>
        <dbReference type="ARBA" id="ARBA00022691"/>
    </source>
</evidence>
<accession>A0A7Z2VU78</accession>
<dbReference type="Gene3D" id="3.40.50.150">
    <property type="entry name" value="Vaccinia Virus protein VP39"/>
    <property type="match status" value="1"/>
</dbReference>
<keyword evidence="3" id="KW-0949">S-adenosyl-L-methionine</keyword>
<evidence type="ECO:0000313" key="5">
    <source>
        <dbReference type="EMBL" id="QJD99572.1"/>
    </source>
</evidence>
<keyword evidence="2 5" id="KW-0808">Transferase</keyword>
<sequence length="236" mass="24770">MAALPAPAVGKHTGTIFERPPSHRRPAVVAPCTVQRSPQETAVHPSLTTLLDELAAFGDAHDGDAANRATRMLNITPDTGAFLALLVKATGARRILEIGTSNAYSTLWLADAATATGGMVTTVELAPAKVAMARNNVARAGLQAVVDQREGDAGALLANLDDGAFDLLFLDSQRSAYLAWWPHIKRVLRAGGLLVVDNATSHAHEMAEFMDAVRGDAGFTVSLVPVGKGEFLAVKA</sequence>
<dbReference type="GO" id="GO:0032259">
    <property type="term" value="P:methylation"/>
    <property type="evidence" value="ECO:0007669"/>
    <property type="project" value="UniProtKB-KW"/>
</dbReference>
<dbReference type="KEGG" id="mfy:HH212_05675"/>
<dbReference type="EMBL" id="CP051685">
    <property type="protein sequence ID" value="QJD99572.1"/>
    <property type="molecule type" value="Genomic_DNA"/>
</dbReference>
<evidence type="ECO:0000256" key="1">
    <source>
        <dbReference type="ARBA" id="ARBA00022603"/>
    </source>
</evidence>
<dbReference type="PROSITE" id="PS51682">
    <property type="entry name" value="SAM_OMT_I"/>
    <property type="match status" value="1"/>
</dbReference>
<evidence type="ECO:0000256" key="4">
    <source>
        <dbReference type="SAM" id="MobiDB-lite"/>
    </source>
</evidence>
<dbReference type="Pfam" id="PF01596">
    <property type="entry name" value="Methyltransf_3"/>
    <property type="match status" value="1"/>
</dbReference>
<keyword evidence="6" id="KW-1185">Reference proteome</keyword>